<dbReference type="PANTHER" id="PTHR15549">
    <property type="entry name" value="PAIRED IMMUNOGLOBULIN-LIKE TYPE 2 RECEPTOR"/>
    <property type="match status" value="1"/>
</dbReference>
<evidence type="ECO:0000256" key="6">
    <source>
        <dbReference type="SAM" id="Phobius"/>
    </source>
</evidence>
<feature type="region of interest" description="Disordered" evidence="5">
    <location>
        <begin position="259"/>
        <end position="306"/>
    </location>
</feature>
<evidence type="ECO:0000256" key="2">
    <source>
        <dbReference type="ARBA" id="ARBA00022692"/>
    </source>
</evidence>
<feature type="transmembrane region" description="Helical" evidence="6">
    <location>
        <begin position="134"/>
        <end position="156"/>
    </location>
</feature>
<sequence length="306" mass="32401">MQQVAQTPPRPSVSTTLTLSRLFSTCLCILIFSANALAVSLPASHMEFSAAISISHKLQIRQQTVNLTAYYVQACGENFVDCGDQKYCCKAGQECVVGSQSGDFLCHNLSSTPTSAPSSTSPPSSSSSSSKAPIGAIVGGALGAVGLVAAVCIVWFCCRRRHPPTTPAIPQAPVLNLSNVIEAKYPPPNDPGYSGDHWLPGSFLYHNRNRSLSTGGTSCVSPDGYSTAACENGYNYAKQSQPLDTPSIMELPAVAPTVELPGDDGYFASKPQPPPPPTPLSPTPSRRMSLRSPVDLKQLWRTSRGT</sequence>
<dbReference type="Proteomes" id="UP001365542">
    <property type="component" value="Unassembled WGS sequence"/>
</dbReference>
<feature type="compositionally biased region" description="Pro residues" evidence="5">
    <location>
        <begin position="271"/>
        <end position="282"/>
    </location>
</feature>
<keyword evidence="2 6" id="KW-0812">Transmembrane</keyword>
<evidence type="ECO:0000256" key="3">
    <source>
        <dbReference type="ARBA" id="ARBA00022989"/>
    </source>
</evidence>
<comment type="caution">
    <text evidence="7">The sequence shown here is derived from an EMBL/GenBank/DDBJ whole genome shotgun (WGS) entry which is preliminary data.</text>
</comment>
<dbReference type="PANTHER" id="PTHR15549:SF27">
    <property type="entry name" value="CHITIN-BINDING TYPE-1 DOMAIN-CONTAINING PROTEIN"/>
    <property type="match status" value="1"/>
</dbReference>
<keyword evidence="4 6" id="KW-0472">Membrane</keyword>
<evidence type="ECO:0000313" key="7">
    <source>
        <dbReference type="EMBL" id="KAK6543928.1"/>
    </source>
</evidence>
<evidence type="ECO:0000256" key="5">
    <source>
        <dbReference type="SAM" id="MobiDB-lite"/>
    </source>
</evidence>
<dbReference type="AlphaFoldDB" id="A0AAV9XPK5"/>
<evidence type="ECO:0000256" key="4">
    <source>
        <dbReference type="ARBA" id="ARBA00023136"/>
    </source>
</evidence>
<gene>
    <name evidence="7" type="ORF">TWF694_000646</name>
</gene>
<evidence type="ECO:0000313" key="8">
    <source>
        <dbReference type="Proteomes" id="UP001365542"/>
    </source>
</evidence>
<dbReference type="EMBL" id="JAVHJO010000001">
    <property type="protein sequence ID" value="KAK6543928.1"/>
    <property type="molecule type" value="Genomic_DNA"/>
</dbReference>
<feature type="transmembrane region" description="Helical" evidence="6">
    <location>
        <begin position="22"/>
        <end position="43"/>
    </location>
</feature>
<feature type="compositionally biased region" description="Low complexity" evidence="5">
    <location>
        <begin position="283"/>
        <end position="293"/>
    </location>
</feature>
<reference evidence="7 8" key="1">
    <citation type="submission" date="2019-10" db="EMBL/GenBank/DDBJ databases">
        <authorList>
            <person name="Palmer J.M."/>
        </authorList>
    </citation>
    <scope>NUCLEOTIDE SEQUENCE [LARGE SCALE GENOMIC DNA]</scope>
    <source>
        <strain evidence="7 8">TWF694</strain>
    </source>
</reference>
<proteinExistence type="predicted"/>
<comment type="subcellular location">
    <subcellularLocation>
        <location evidence="1">Membrane</location>
        <topology evidence="1">Single-pass membrane protein</topology>
    </subcellularLocation>
</comment>
<accession>A0AAV9XPK5</accession>
<dbReference type="GO" id="GO:0071944">
    <property type="term" value="C:cell periphery"/>
    <property type="evidence" value="ECO:0007669"/>
    <property type="project" value="UniProtKB-ARBA"/>
</dbReference>
<dbReference type="InterPro" id="IPR051694">
    <property type="entry name" value="Immunoregulatory_rcpt-like"/>
</dbReference>
<organism evidence="7 8">
    <name type="scientific">Orbilia ellipsospora</name>
    <dbReference type="NCBI Taxonomy" id="2528407"/>
    <lineage>
        <taxon>Eukaryota</taxon>
        <taxon>Fungi</taxon>
        <taxon>Dikarya</taxon>
        <taxon>Ascomycota</taxon>
        <taxon>Pezizomycotina</taxon>
        <taxon>Orbiliomycetes</taxon>
        <taxon>Orbiliales</taxon>
        <taxon>Orbiliaceae</taxon>
        <taxon>Orbilia</taxon>
    </lineage>
</organism>
<name>A0AAV9XPK5_9PEZI</name>
<evidence type="ECO:0000256" key="1">
    <source>
        <dbReference type="ARBA" id="ARBA00004167"/>
    </source>
</evidence>
<keyword evidence="8" id="KW-1185">Reference proteome</keyword>
<keyword evidence="3 6" id="KW-1133">Transmembrane helix</keyword>
<protein>
    <submittedName>
        <fullName evidence="7">Uncharacterized protein</fullName>
    </submittedName>
</protein>
<dbReference type="GO" id="GO:0016020">
    <property type="term" value="C:membrane"/>
    <property type="evidence" value="ECO:0007669"/>
    <property type="project" value="UniProtKB-SubCell"/>
</dbReference>